<evidence type="ECO:0000256" key="2">
    <source>
        <dbReference type="ARBA" id="ARBA00022771"/>
    </source>
</evidence>
<protein>
    <recommendedName>
        <fullName evidence="5">MYND-type domain-containing protein</fullName>
    </recommendedName>
</protein>
<keyword evidence="2 4" id="KW-0863">Zinc-finger</keyword>
<dbReference type="InterPro" id="IPR046824">
    <property type="entry name" value="Mss51-like_C"/>
</dbReference>
<organism evidence="6 7">
    <name type="scientific">Mycena alexandri</name>
    <dbReference type="NCBI Taxonomy" id="1745969"/>
    <lineage>
        <taxon>Eukaryota</taxon>
        <taxon>Fungi</taxon>
        <taxon>Dikarya</taxon>
        <taxon>Basidiomycota</taxon>
        <taxon>Agaricomycotina</taxon>
        <taxon>Agaricomycetes</taxon>
        <taxon>Agaricomycetidae</taxon>
        <taxon>Agaricales</taxon>
        <taxon>Marasmiineae</taxon>
        <taxon>Mycenaceae</taxon>
        <taxon>Mycena</taxon>
    </lineage>
</organism>
<evidence type="ECO:0000256" key="3">
    <source>
        <dbReference type="ARBA" id="ARBA00022833"/>
    </source>
</evidence>
<keyword evidence="1" id="KW-0479">Metal-binding</keyword>
<dbReference type="Proteomes" id="UP001218188">
    <property type="component" value="Unassembled WGS sequence"/>
</dbReference>
<evidence type="ECO:0000313" key="7">
    <source>
        <dbReference type="Proteomes" id="UP001218188"/>
    </source>
</evidence>
<evidence type="ECO:0000313" key="6">
    <source>
        <dbReference type="EMBL" id="KAJ7022561.1"/>
    </source>
</evidence>
<dbReference type="Gene3D" id="6.10.140.2220">
    <property type="match status" value="1"/>
</dbReference>
<dbReference type="GO" id="GO:0008270">
    <property type="term" value="F:zinc ion binding"/>
    <property type="evidence" value="ECO:0007669"/>
    <property type="project" value="UniProtKB-KW"/>
</dbReference>
<name>A0AAD6S7I6_9AGAR</name>
<evidence type="ECO:0000256" key="4">
    <source>
        <dbReference type="PROSITE-ProRule" id="PRU00134"/>
    </source>
</evidence>
<dbReference type="AlphaFoldDB" id="A0AAD6S7I6"/>
<evidence type="ECO:0000256" key="1">
    <source>
        <dbReference type="ARBA" id="ARBA00022723"/>
    </source>
</evidence>
<dbReference type="Pfam" id="PF01753">
    <property type="entry name" value="zf-MYND"/>
    <property type="match status" value="1"/>
</dbReference>
<dbReference type="PANTHER" id="PTHR28069">
    <property type="entry name" value="GH20023P"/>
    <property type="match status" value="1"/>
</dbReference>
<dbReference type="SUPFAM" id="SSF144232">
    <property type="entry name" value="HIT/MYND zinc finger-like"/>
    <property type="match status" value="1"/>
</dbReference>
<proteinExistence type="predicted"/>
<dbReference type="EMBL" id="JARJCM010000207">
    <property type="protein sequence ID" value="KAJ7022561.1"/>
    <property type="molecule type" value="Genomic_DNA"/>
</dbReference>
<dbReference type="PANTHER" id="PTHR28069:SF2">
    <property type="entry name" value="GH20023P"/>
    <property type="match status" value="1"/>
</dbReference>
<accession>A0AAD6S7I6</accession>
<evidence type="ECO:0000259" key="5">
    <source>
        <dbReference type="PROSITE" id="PS50865"/>
    </source>
</evidence>
<feature type="domain" description="MYND-type" evidence="5">
    <location>
        <begin position="18"/>
        <end position="57"/>
    </location>
</feature>
<gene>
    <name evidence="6" type="ORF">C8F04DRAFT_1048921</name>
</gene>
<dbReference type="PROSITE" id="PS01360">
    <property type="entry name" value="ZF_MYND_1"/>
    <property type="match status" value="1"/>
</dbReference>
<dbReference type="Pfam" id="PF20179">
    <property type="entry name" value="MSS51_C"/>
    <property type="match status" value="1"/>
</dbReference>
<keyword evidence="3" id="KW-0862">Zinc</keyword>
<keyword evidence="7" id="KW-1185">Reference proteome</keyword>
<dbReference type="InterPro" id="IPR002893">
    <property type="entry name" value="Znf_MYND"/>
</dbReference>
<sequence length="469" mass="52253">MELGVELGPLPALMGLACHKCCKEMDVQLSRCGGCRRISYCGPECQNADWRVHKPMCKALSSLEKNSRSSLAAARLVSLLPKQPITDLGKLRELTDQQISICLALLQRPPTAVVHSWLDREPRCIVCTRTDMVIRMEAAVNSTTADDTTRLTPCPQRMLSFCCSSTHWEVAHKLHQGPSEDLRDGLSQCQMNKLTRGQIMFETTMTSWLDRHKQLVWIPKHVKSGWVSLEGLSWQGEFAGEIRKSFGMPAALPITFLITAASDTLSMPMTILYGLGKLNNDDDWTQKRTLTVHILGADIREVTCRRVFEEILHRTPEVKRLKLVMCGPEVPALKLRDQEICSNCVALGRSYVLQYVADTYHDFVEKQGDEFEDPDLCIAFNSGASSQLPGYTWATTFKLLVERQLPTLLTGYNCEEAEGDAAMLRAAGAALHPAVKPAQNPWGSMKAIPTSHSVYGFQVENGWLAGGFR</sequence>
<dbReference type="PROSITE" id="PS50865">
    <property type="entry name" value="ZF_MYND_2"/>
    <property type="match status" value="1"/>
</dbReference>
<dbReference type="Gene3D" id="1.10.220.160">
    <property type="match status" value="1"/>
</dbReference>
<reference evidence="6" key="1">
    <citation type="submission" date="2023-03" db="EMBL/GenBank/DDBJ databases">
        <title>Massive genome expansion in bonnet fungi (Mycena s.s.) driven by repeated elements and novel gene families across ecological guilds.</title>
        <authorList>
            <consortium name="Lawrence Berkeley National Laboratory"/>
            <person name="Harder C.B."/>
            <person name="Miyauchi S."/>
            <person name="Viragh M."/>
            <person name="Kuo A."/>
            <person name="Thoen E."/>
            <person name="Andreopoulos B."/>
            <person name="Lu D."/>
            <person name="Skrede I."/>
            <person name="Drula E."/>
            <person name="Henrissat B."/>
            <person name="Morin E."/>
            <person name="Kohler A."/>
            <person name="Barry K."/>
            <person name="LaButti K."/>
            <person name="Morin E."/>
            <person name="Salamov A."/>
            <person name="Lipzen A."/>
            <person name="Mereny Z."/>
            <person name="Hegedus B."/>
            <person name="Baldrian P."/>
            <person name="Stursova M."/>
            <person name="Weitz H."/>
            <person name="Taylor A."/>
            <person name="Grigoriev I.V."/>
            <person name="Nagy L.G."/>
            <person name="Martin F."/>
            <person name="Kauserud H."/>
        </authorList>
    </citation>
    <scope>NUCLEOTIDE SEQUENCE</scope>
    <source>
        <strain evidence="6">CBHHK200</strain>
    </source>
</reference>
<comment type="caution">
    <text evidence="6">The sequence shown here is derived from an EMBL/GenBank/DDBJ whole genome shotgun (WGS) entry which is preliminary data.</text>
</comment>